<name>E0S3U4_BUTPB</name>
<keyword evidence="2" id="KW-1185">Reference proteome</keyword>
<organism evidence="1 2">
    <name type="scientific">Butyrivibrio proteoclasticus (strain ATCC 51982 / DSM 14932 / B316)</name>
    <name type="common">Clostridium proteoclasticum</name>
    <dbReference type="NCBI Taxonomy" id="515622"/>
    <lineage>
        <taxon>Bacteria</taxon>
        <taxon>Bacillati</taxon>
        <taxon>Bacillota</taxon>
        <taxon>Clostridia</taxon>
        <taxon>Lachnospirales</taxon>
        <taxon>Lachnospiraceae</taxon>
        <taxon>Butyrivibrio</taxon>
    </lineage>
</organism>
<dbReference type="KEGG" id="bpb:bpr_II137"/>
<reference evidence="1 2" key="1">
    <citation type="journal article" date="2010" name="PLoS ONE">
        <title>The glycobiome of the rumen bacterium Butyrivibrio proteoclasticus B316(T) highlights adaptation to a polysaccharide-rich environment.</title>
        <authorList>
            <person name="Kelly W.J."/>
            <person name="Leahy S.C."/>
            <person name="Altermann E."/>
            <person name="Yeoman C.J."/>
            <person name="Dunne J.C."/>
            <person name="Kong Z."/>
            <person name="Pacheco D.M."/>
            <person name="Li D."/>
            <person name="Noel S.J."/>
            <person name="Moon C.D."/>
            <person name="Cookson A.L."/>
            <person name="Attwood G.T."/>
        </authorList>
    </citation>
    <scope>NUCLEOTIDE SEQUENCE [LARGE SCALE GENOMIC DNA]</scope>
    <source>
        <strain evidence="2">ATCC 51982 / DSM 14932 / B316</strain>
        <plasmid evidence="2">Plasmid pCY360</plasmid>
    </source>
</reference>
<dbReference type="HOGENOM" id="CLU_2822920_0_0_9"/>
<geneLocation type="plasmid" evidence="1 2">
    <name>pCY360</name>
</geneLocation>
<evidence type="ECO:0000313" key="1">
    <source>
        <dbReference type="EMBL" id="ADL36076.1"/>
    </source>
</evidence>
<sequence length="66" mass="7554">MENPDKSCMAAYTVSIFGVLRAHEDPHEITKWFGKVCDKLWFRNAVITADNEVNGSVTYTYKPEDI</sequence>
<dbReference type="EMBL" id="CP001812">
    <property type="protein sequence ID" value="ADL36076.1"/>
    <property type="molecule type" value="Genomic_DNA"/>
</dbReference>
<evidence type="ECO:0000313" key="2">
    <source>
        <dbReference type="Proteomes" id="UP000001299"/>
    </source>
</evidence>
<gene>
    <name evidence="1" type="ordered locus">bpr_II137</name>
</gene>
<keyword evidence="1" id="KW-0614">Plasmid</keyword>
<proteinExistence type="predicted"/>
<dbReference type="RefSeq" id="WP_013282725.1">
    <property type="nucleotide sequence ID" value="NC_014389.1"/>
</dbReference>
<accession>E0S3U4</accession>
<protein>
    <submittedName>
        <fullName evidence="1">Uncharacterized protein</fullName>
    </submittedName>
</protein>
<dbReference type="AlphaFoldDB" id="E0S3U4"/>
<dbReference type="Proteomes" id="UP000001299">
    <property type="component" value="Plasmid pCY360"/>
</dbReference>